<evidence type="ECO:0000259" key="9">
    <source>
        <dbReference type="PROSITE" id="PS51471"/>
    </source>
</evidence>
<keyword evidence="3" id="KW-0227">DNA damage</keyword>
<evidence type="ECO:0000256" key="4">
    <source>
        <dbReference type="ARBA" id="ARBA00022842"/>
    </source>
</evidence>
<keyword evidence="5" id="KW-0223">Dioxygenase</keyword>
<dbReference type="PANTHER" id="PTHR31212">
    <property type="entry name" value="ALPHA-KETOGLUTARATE-DEPENDENT DIOXYGENASE ALKB HOMOLOG 3"/>
    <property type="match status" value="1"/>
</dbReference>
<keyword evidence="4" id="KW-0460">Magnesium</keyword>
<dbReference type="InterPro" id="IPR032854">
    <property type="entry name" value="ALKBH3"/>
</dbReference>
<dbReference type="PANTHER" id="PTHR31212:SF4">
    <property type="entry name" value="ALPHA-KETOGLUTARATE-DEPENDENT DIOXYGENASE ALKB HOMOLOG 3"/>
    <property type="match status" value="1"/>
</dbReference>
<reference evidence="10 11" key="1">
    <citation type="submission" date="2012-10" db="EMBL/GenBank/DDBJ databases">
        <title>Genome sequence of Vibrio Cholerae HENC-02.</title>
        <authorList>
            <person name="Eppinger M."/>
            <person name="Hasan N.A."/>
            <person name="Sengamalay N."/>
            <person name="Hine E."/>
            <person name="Su Q."/>
            <person name="Daugherty S.C."/>
            <person name="Young S."/>
            <person name="Sadzewicz L."/>
            <person name="Tallon L."/>
            <person name="Cebula T.A."/>
            <person name="Ravel J."/>
            <person name="Colwell R.R."/>
        </authorList>
    </citation>
    <scope>NUCLEOTIDE SEQUENCE [LARGE SCALE GENOMIC DNA]</scope>
    <source>
        <strain evidence="10 11">HENC-02</strain>
    </source>
</reference>
<evidence type="ECO:0000256" key="8">
    <source>
        <dbReference type="ARBA" id="ARBA00023204"/>
    </source>
</evidence>
<dbReference type="PROSITE" id="PS51471">
    <property type="entry name" value="FE2OG_OXY"/>
    <property type="match status" value="1"/>
</dbReference>
<dbReference type="Pfam" id="PF13532">
    <property type="entry name" value="2OG-FeII_Oxy_2"/>
    <property type="match status" value="1"/>
</dbReference>
<evidence type="ECO:0000256" key="3">
    <source>
        <dbReference type="ARBA" id="ARBA00022763"/>
    </source>
</evidence>
<dbReference type="SUPFAM" id="SSF51197">
    <property type="entry name" value="Clavaminate synthase-like"/>
    <property type="match status" value="1"/>
</dbReference>
<evidence type="ECO:0000256" key="7">
    <source>
        <dbReference type="ARBA" id="ARBA00023004"/>
    </source>
</evidence>
<dbReference type="GO" id="GO:0046872">
    <property type="term" value="F:metal ion binding"/>
    <property type="evidence" value="ECO:0007669"/>
    <property type="project" value="UniProtKB-KW"/>
</dbReference>
<keyword evidence="8" id="KW-0234">DNA repair</keyword>
<organism evidence="10 11">
    <name type="scientific">Vibrio harveyi</name>
    <name type="common">Beneckea harveyi</name>
    <dbReference type="NCBI Taxonomy" id="669"/>
    <lineage>
        <taxon>Bacteria</taxon>
        <taxon>Pseudomonadati</taxon>
        <taxon>Pseudomonadota</taxon>
        <taxon>Gammaproteobacteria</taxon>
        <taxon>Vibrionales</taxon>
        <taxon>Vibrionaceae</taxon>
        <taxon>Vibrio</taxon>
    </lineage>
</organism>
<comment type="cofactor">
    <cofactor evidence="1">
        <name>Fe(2+)</name>
        <dbReference type="ChEBI" id="CHEBI:29033"/>
    </cofactor>
</comment>
<evidence type="ECO:0000256" key="5">
    <source>
        <dbReference type="ARBA" id="ARBA00022964"/>
    </source>
</evidence>
<dbReference type="AlphaFoldDB" id="A0A454CX77"/>
<dbReference type="Proteomes" id="UP000008367">
    <property type="component" value="Unassembled WGS sequence"/>
</dbReference>
<evidence type="ECO:0000313" key="11">
    <source>
        <dbReference type="Proteomes" id="UP000008367"/>
    </source>
</evidence>
<dbReference type="GO" id="GO:0016787">
    <property type="term" value="F:hydrolase activity"/>
    <property type="evidence" value="ECO:0007669"/>
    <property type="project" value="UniProtKB-ARBA"/>
</dbReference>
<evidence type="ECO:0000256" key="2">
    <source>
        <dbReference type="ARBA" id="ARBA00022723"/>
    </source>
</evidence>
<protein>
    <submittedName>
        <fullName evidence="10">2OG-Fe(II) oxygenase superfamily protein</fullName>
    </submittedName>
</protein>
<keyword evidence="6" id="KW-0560">Oxidoreductase</keyword>
<name>A0A454CX77_VIBHA</name>
<accession>A0A454CX77</accession>
<dbReference type="GO" id="GO:0006307">
    <property type="term" value="P:DNA alkylation repair"/>
    <property type="evidence" value="ECO:0007669"/>
    <property type="project" value="InterPro"/>
</dbReference>
<dbReference type="GO" id="GO:0140097">
    <property type="term" value="F:catalytic activity, acting on DNA"/>
    <property type="evidence" value="ECO:0007669"/>
    <property type="project" value="UniProtKB-ARBA"/>
</dbReference>
<dbReference type="STRING" id="669.AL538_20720"/>
<keyword evidence="7" id="KW-0408">Iron</keyword>
<proteinExistence type="predicted"/>
<dbReference type="Gene3D" id="2.60.120.590">
    <property type="entry name" value="Alpha-ketoglutarate-dependent dioxygenase AlkB-like"/>
    <property type="match status" value="1"/>
</dbReference>
<dbReference type="FunFam" id="2.60.120.590:FF:000004">
    <property type="entry name" value="DNA oxidative demethylase ALKBH2"/>
    <property type="match status" value="1"/>
</dbReference>
<gene>
    <name evidence="10" type="ORF">VCHENC02_3320</name>
</gene>
<keyword evidence="2" id="KW-0479">Metal-binding</keyword>
<dbReference type="InterPro" id="IPR027450">
    <property type="entry name" value="AlkB-like"/>
</dbReference>
<evidence type="ECO:0000256" key="1">
    <source>
        <dbReference type="ARBA" id="ARBA00001954"/>
    </source>
</evidence>
<sequence>MQVQGDLFKSSFWQEVAQGKIYHDPHFLSHSEADHYFSQLRTTLPWQQESIMMFGRSVLQPRLQAWHGDAAYTYSGLTMVPHPWTTELSDLKGRCETIADVSFNSVLANLYRNGQDSMGWHQDNEPELGRNPIIASINLGETRRFVLRNLHCKTQIEYELSHGALLIMAGELQHHWKHAVPKTAKTKGERINLTFRHIVTNY</sequence>
<dbReference type="InterPro" id="IPR037151">
    <property type="entry name" value="AlkB-like_sf"/>
</dbReference>
<feature type="domain" description="Fe2OG dioxygenase" evidence="9">
    <location>
        <begin position="102"/>
        <end position="199"/>
    </location>
</feature>
<dbReference type="InterPro" id="IPR005123">
    <property type="entry name" value="Oxoglu/Fe-dep_dioxygenase_dom"/>
</dbReference>
<dbReference type="GO" id="GO:0051213">
    <property type="term" value="F:dioxygenase activity"/>
    <property type="evidence" value="ECO:0007669"/>
    <property type="project" value="UniProtKB-KW"/>
</dbReference>
<dbReference type="GO" id="GO:0032451">
    <property type="term" value="F:demethylase activity"/>
    <property type="evidence" value="ECO:0007669"/>
    <property type="project" value="UniProtKB-ARBA"/>
</dbReference>
<evidence type="ECO:0000313" key="10">
    <source>
        <dbReference type="EMBL" id="EKM30991.1"/>
    </source>
</evidence>
<evidence type="ECO:0000256" key="6">
    <source>
        <dbReference type="ARBA" id="ARBA00023002"/>
    </source>
</evidence>
<comment type="caution">
    <text evidence="10">The sequence shown here is derived from an EMBL/GenBank/DDBJ whole genome shotgun (WGS) entry which is preliminary data.</text>
</comment>
<dbReference type="EMBL" id="AJSR01001397">
    <property type="protein sequence ID" value="EKM30991.1"/>
    <property type="molecule type" value="Genomic_DNA"/>
</dbReference>
<dbReference type="GO" id="GO:0016705">
    <property type="term" value="F:oxidoreductase activity, acting on paired donors, with incorporation or reduction of molecular oxygen"/>
    <property type="evidence" value="ECO:0007669"/>
    <property type="project" value="UniProtKB-ARBA"/>
</dbReference>